<dbReference type="EMBL" id="AFVQ02000006">
    <property type="protein sequence ID" value="KLI03882.1"/>
    <property type="molecule type" value="Genomic_DNA"/>
</dbReference>
<dbReference type="CDD" id="cd06261">
    <property type="entry name" value="TM_PBP2"/>
    <property type="match status" value="1"/>
</dbReference>
<evidence type="ECO:0000256" key="4">
    <source>
        <dbReference type="ARBA" id="ARBA00022692"/>
    </source>
</evidence>
<evidence type="ECO:0000256" key="3">
    <source>
        <dbReference type="ARBA" id="ARBA00022475"/>
    </source>
</evidence>
<keyword evidence="3" id="KW-1003">Cell membrane</keyword>
<dbReference type="SUPFAM" id="SSF161098">
    <property type="entry name" value="MetI-like"/>
    <property type="match status" value="1"/>
</dbReference>
<dbReference type="PROSITE" id="PS50928">
    <property type="entry name" value="ABC_TM1"/>
    <property type="match status" value="1"/>
</dbReference>
<keyword evidence="2 7" id="KW-0813">Transport</keyword>
<dbReference type="InterPro" id="IPR000515">
    <property type="entry name" value="MetI-like"/>
</dbReference>
<feature type="transmembrane region" description="Helical" evidence="7">
    <location>
        <begin position="240"/>
        <end position="259"/>
    </location>
</feature>
<feature type="domain" description="ABC transmembrane type-1" evidence="8">
    <location>
        <begin position="74"/>
        <end position="263"/>
    </location>
</feature>
<name>A0A0U1QSY8_9BACL</name>
<feature type="transmembrane region" description="Helical" evidence="7">
    <location>
        <begin position="139"/>
        <end position="156"/>
    </location>
</feature>
<dbReference type="AlphaFoldDB" id="A0A0U1QSY8"/>
<dbReference type="Pfam" id="PF00528">
    <property type="entry name" value="BPD_transp_1"/>
    <property type="match status" value="1"/>
</dbReference>
<accession>A0A0U1QSY8</accession>
<sequence length="278" mass="30177">MLKVWNRYRHNLLAVSGLAFILLLIVIAIFARQIAPHNPYTMSTAARLTGPSSSHWFGTDQFGRDILSRIIYGSRISLQVGIIAVGFSFIVGTVMGVIAGYSGGWVDSLISRITDVLFALPDILLALVIMAILGPSLNNLMLAIGIVYTPIFSRIARGAVLNIRDSLYIEAAYSMGVKKIKILWHHILPNILSPLIVQVTLSFAFAILSEAALSFLGLGVSPDTPSWGIMLSSAKDWMELSWWTAVFPGIAITLAVFSFNSVGDGLRDVLDPRTGTGN</sequence>
<evidence type="ECO:0000256" key="1">
    <source>
        <dbReference type="ARBA" id="ARBA00004651"/>
    </source>
</evidence>
<organism evidence="9 10">
    <name type="scientific">Sporolactobacillus inulinus CASD</name>
    <dbReference type="NCBI Taxonomy" id="1069536"/>
    <lineage>
        <taxon>Bacteria</taxon>
        <taxon>Bacillati</taxon>
        <taxon>Bacillota</taxon>
        <taxon>Bacilli</taxon>
        <taxon>Bacillales</taxon>
        <taxon>Sporolactobacillaceae</taxon>
        <taxon>Sporolactobacillus</taxon>
    </lineage>
</organism>
<comment type="subcellular location">
    <subcellularLocation>
        <location evidence="1 7">Cell membrane</location>
        <topology evidence="1 7">Multi-pass membrane protein</topology>
    </subcellularLocation>
</comment>
<dbReference type="InterPro" id="IPR050366">
    <property type="entry name" value="BP-dependent_transpt_permease"/>
</dbReference>
<dbReference type="OrthoDB" id="9797472at2"/>
<comment type="similarity">
    <text evidence="7">Belongs to the binding-protein-dependent transport system permease family.</text>
</comment>
<feature type="transmembrane region" description="Helical" evidence="7">
    <location>
        <begin position="113"/>
        <end position="133"/>
    </location>
</feature>
<dbReference type="InterPro" id="IPR035906">
    <property type="entry name" value="MetI-like_sf"/>
</dbReference>
<evidence type="ECO:0000256" key="7">
    <source>
        <dbReference type="RuleBase" id="RU363032"/>
    </source>
</evidence>
<keyword evidence="10" id="KW-1185">Reference proteome</keyword>
<dbReference type="GO" id="GO:0005886">
    <property type="term" value="C:plasma membrane"/>
    <property type="evidence" value="ECO:0007669"/>
    <property type="project" value="UniProtKB-SubCell"/>
</dbReference>
<comment type="caution">
    <text evidence="9">The sequence shown here is derived from an EMBL/GenBank/DDBJ whole genome shotgun (WGS) entry which is preliminary data.</text>
</comment>
<dbReference type="Proteomes" id="UP000035553">
    <property type="component" value="Unassembled WGS sequence"/>
</dbReference>
<dbReference type="InterPro" id="IPR025966">
    <property type="entry name" value="OppC_N"/>
</dbReference>
<gene>
    <name evidence="9" type="ORF">SINU_00535</name>
</gene>
<evidence type="ECO:0000256" key="6">
    <source>
        <dbReference type="ARBA" id="ARBA00023136"/>
    </source>
</evidence>
<feature type="transmembrane region" description="Helical" evidence="7">
    <location>
        <begin position="12"/>
        <end position="35"/>
    </location>
</feature>
<dbReference type="Pfam" id="PF12911">
    <property type="entry name" value="OppC_N"/>
    <property type="match status" value="1"/>
</dbReference>
<feature type="transmembrane region" description="Helical" evidence="7">
    <location>
        <begin position="76"/>
        <end position="101"/>
    </location>
</feature>
<keyword evidence="6 7" id="KW-0472">Membrane</keyword>
<evidence type="ECO:0000313" key="9">
    <source>
        <dbReference type="EMBL" id="KLI03882.1"/>
    </source>
</evidence>
<keyword evidence="5 7" id="KW-1133">Transmembrane helix</keyword>
<dbReference type="Gene3D" id="1.10.3720.10">
    <property type="entry name" value="MetI-like"/>
    <property type="match status" value="1"/>
</dbReference>
<evidence type="ECO:0000313" key="10">
    <source>
        <dbReference type="Proteomes" id="UP000035553"/>
    </source>
</evidence>
<reference evidence="9 10" key="1">
    <citation type="journal article" date="2011" name="J. Bacteriol.">
        <title>Draft genome sequence of Sporolactobacillus inulinus strain CASD, an efficient D-lactic acid-producing bacterium with high-concentration lactate tolerance capability.</title>
        <authorList>
            <person name="Yu B."/>
            <person name="Su F."/>
            <person name="Wang L."/>
            <person name="Xu K."/>
            <person name="Zhao B."/>
            <person name="Xu P."/>
        </authorList>
    </citation>
    <scope>NUCLEOTIDE SEQUENCE [LARGE SCALE GENOMIC DNA]</scope>
    <source>
        <strain evidence="9 10">CASD</strain>
    </source>
</reference>
<proteinExistence type="inferred from homology"/>
<dbReference type="RefSeq" id="WP_010026526.1">
    <property type="nucleotide sequence ID" value="NZ_AFVQ02000006.1"/>
</dbReference>
<evidence type="ECO:0000256" key="5">
    <source>
        <dbReference type="ARBA" id="ARBA00022989"/>
    </source>
</evidence>
<keyword evidence="4 7" id="KW-0812">Transmembrane</keyword>
<dbReference type="STRING" id="1069536.SINU_00535"/>
<dbReference type="GO" id="GO:0055085">
    <property type="term" value="P:transmembrane transport"/>
    <property type="evidence" value="ECO:0007669"/>
    <property type="project" value="InterPro"/>
</dbReference>
<dbReference type="PANTHER" id="PTHR43386:SF1">
    <property type="entry name" value="D,D-DIPEPTIDE TRANSPORT SYSTEM PERMEASE PROTEIN DDPC-RELATED"/>
    <property type="match status" value="1"/>
</dbReference>
<evidence type="ECO:0000259" key="8">
    <source>
        <dbReference type="PROSITE" id="PS50928"/>
    </source>
</evidence>
<protein>
    <submittedName>
        <fullName evidence="9">Peptide ABC transporter permease</fullName>
    </submittedName>
</protein>
<evidence type="ECO:0000256" key="2">
    <source>
        <dbReference type="ARBA" id="ARBA00022448"/>
    </source>
</evidence>
<dbReference type="PANTHER" id="PTHR43386">
    <property type="entry name" value="OLIGOPEPTIDE TRANSPORT SYSTEM PERMEASE PROTEIN APPC"/>
    <property type="match status" value="1"/>
</dbReference>